<evidence type="ECO:0000256" key="1">
    <source>
        <dbReference type="SAM" id="MobiDB-lite"/>
    </source>
</evidence>
<protein>
    <submittedName>
        <fullName evidence="2">Uncharacterized protein</fullName>
    </submittedName>
</protein>
<reference evidence="2" key="1">
    <citation type="submission" date="2022-04" db="EMBL/GenBank/DDBJ databases">
        <title>Hymenobacter sp. isolated from the air.</title>
        <authorList>
            <person name="Won M."/>
            <person name="Lee C.-M."/>
            <person name="Woen H.-Y."/>
            <person name="Kwon S.-W."/>
        </authorList>
    </citation>
    <scope>NUCLEOTIDE SEQUENCE</scope>
    <source>
        <strain evidence="2">5420S-77</strain>
        <plasmid evidence="2">unnamed5</plasmid>
    </source>
</reference>
<dbReference type="RefSeq" id="WP_245127416.1">
    <property type="nucleotide sequence ID" value="NZ_CP095066.1"/>
</dbReference>
<dbReference type="EMBL" id="CP095066">
    <property type="protein sequence ID" value="UOQ69569.1"/>
    <property type="molecule type" value="Genomic_DNA"/>
</dbReference>
<gene>
    <name evidence="2" type="ORF">MUN86_28430</name>
</gene>
<feature type="region of interest" description="Disordered" evidence="1">
    <location>
        <begin position="80"/>
        <end position="99"/>
    </location>
</feature>
<keyword evidence="2" id="KW-0614">Plasmid</keyword>
<proteinExistence type="predicted"/>
<dbReference type="Proteomes" id="UP000830401">
    <property type="component" value="Plasmid unnamed5"/>
</dbReference>
<name>A0ABY4GFA3_9BACT</name>
<evidence type="ECO:0000313" key="2">
    <source>
        <dbReference type="EMBL" id="UOQ69569.1"/>
    </source>
</evidence>
<evidence type="ECO:0000313" key="3">
    <source>
        <dbReference type="Proteomes" id="UP000830401"/>
    </source>
</evidence>
<keyword evidence="3" id="KW-1185">Reference proteome</keyword>
<geneLocation type="plasmid" evidence="2 3">
    <name>unnamed5</name>
</geneLocation>
<accession>A0ABY4GFA3</accession>
<organism evidence="2 3">
    <name type="scientific">Hymenobacter volaticus</name>
    <dbReference type="NCBI Taxonomy" id="2932254"/>
    <lineage>
        <taxon>Bacteria</taxon>
        <taxon>Pseudomonadati</taxon>
        <taxon>Bacteroidota</taxon>
        <taxon>Cytophagia</taxon>
        <taxon>Cytophagales</taxon>
        <taxon>Hymenobacteraceae</taxon>
        <taxon>Hymenobacter</taxon>
    </lineage>
</organism>
<sequence length="99" mass="10386">MATPSKPTQELTMKRRLLLFIPVPTFICCTLLFYLGGGGKGVAEATAASSPGTAGINTSLPAASKSALFENKLDAYKAPTTARNATTASPLRRSEKLAR</sequence>